<dbReference type="Proteomes" id="UP000199403">
    <property type="component" value="Unassembled WGS sequence"/>
</dbReference>
<dbReference type="EMBL" id="FNZH01000001">
    <property type="protein sequence ID" value="SEI89684.1"/>
    <property type="molecule type" value="Genomic_DNA"/>
</dbReference>
<organism evidence="1 2">
    <name type="scientific">Cyclobacterium xiamenense</name>
    <dbReference type="NCBI Taxonomy" id="1297121"/>
    <lineage>
        <taxon>Bacteria</taxon>
        <taxon>Pseudomonadati</taxon>
        <taxon>Bacteroidota</taxon>
        <taxon>Cytophagia</taxon>
        <taxon>Cytophagales</taxon>
        <taxon>Cyclobacteriaceae</taxon>
        <taxon>Cyclobacterium</taxon>
    </lineage>
</organism>
<evidence type="ECO:0000313" key="1">
    <source>
        <dbReference type="EMBL" id="SEI89684.1"/>
    </source>
</evidence>
<keyword evidence="2" id="KW-1185">Reference proteome</keyword>
<name>A0A1H6UG66_9BACT</name>
<protein>
    <submittedName>
        <fullName evidence="1">Uncharacterized protein</fullName>
    </submittedName>
</protein>
<reference evidence="2" key="1">
    <citation type="submission" date="2016-10" db="EMBL/GenBank/DDBJ databases">
        <authorList>
            <person name="Varghese N."/>
            <person name="Submissions S."/>
        </authorList>
    </citation>
    <scope>NUCLEOTIDE SEQUENCE [LARGE SCALE GENOMIC DNA]</scope>
    <source>
        <strain evidence="2">IBRC-M 10761</strain>
    </source>
</reference>
<gene>
    <name evidence="1" type="ORF">SAMN05192553_101747</name>
</gene>
<sequence>MKCGMEHNTHPGEVLIVEVIGPGVSIENTDWLMRYPEQKEGTGSVPLYNAGFISKGWRGIISI</sequence>
<evidence type="ECO:0000313" key="2">
    <source>
        <dbReference type="Proteomes" id="UP000199403"/>
    </source>
</evidence>
<accession>A0A1H6UG66</accession>
<dbReference type="AlphaFoldDB" id="A0A1H6UG66"/>
<proteinExistence type="predicted"/>